<protein>
    <submittedName>
        <fullName evidence="2">3-ketoacyl-ACP reductase</fullName>
    </submittedName>
</protein>
<dbReference type="OrthoDB" id="9775296at2"/>
<dbReference type="EMBL" id="JXKD01000006">
    <property type="protein sequence ID" value="OJG10777.1"/>
    <property type="molecule type" value="Genomic_DNA"/>
</dbReference>
<dbReference type="Gene3D" id="3.40.50.720">
    <property type="entry name" value="NAD(P)-binding Rossmann-like Domain"/>
    <property type="match status" value="1"/>
</dbReference>
<sequence length="254" mass="27927">MKNRVALVTGSAKGLGKMSAIELAKKGINLVINYVHSQKEAEETAAFITKTYGVKVLVLQGDMANRLDVQRVTTESIAKMGSIDILVHNAGPFIREKKTISEYTIVEWQQMIDGNLNSFFYLLKALLPVMQAQRWGRIVMLGFDRVGQTPAWKYRGAYAAAKTGSASLIRTLALEESDNGITVNMVCPGDITSQWKEMTIEAARMVADPQMRPEVGEDIARTVAFLCEDNADKISGAIIEVTGGKDVLAKRNQE</sequence>
<dbReference type="InterPro" id="IPR036291">
    <property type="entry name" value="NAD(P)-bd_dom_sf"/>
</dbReference>
<dbReference type="InterPro" id="IPR002347">
    <property type="entry name" value="SDR_fam"/>
</dbReference>
<evidence type="ECO:0000256" key="1">
    <source>
        <dbReference type="ARBA" id="ARBA00006484"/>
    </source>
</evidence>
<dbReference type="STRING" id="328396.RU93_GL001990"/>
<dbReference type="PANTHER" id="PTHR42879">
    <property type="entry name" value="3-OXOACYL-(ACYL-CARRIER-PROTEIN) REDUCTASE"/>
    <property type="match status" value="1"/>
</dbReference>
<dbReference type="Proteomes" id="UP000182149">
    <property type="component" value="Unassembled WGS sequence"/>
</dbReference>
<proteinExistence type="inferred from homology"/>
<keyword evidence="3" id="KW-1185">Reference proteome</keyword>
<comment type="similarity">
    <text evidence="1">Belongs to the short-chain dehydrogenases/reductases (SDR) family.</text>
</comment>
<accession>A0A1L8QTF2</accession>
<dbReference type="SUPFAM" id="SSF51735">
    <property type="entry name" value="NAD(P)-binding Rossmann-fold domains"/>
    <property type="match status" value="1"/>
</dbReference>
<evidence type="ECO:0000313" key="3">
    <source>
        <dbReference type="Proteomes" id="UP000182149"/>
    </source>
</evidence>
<organism evidence="2 3">
    <name type="scientific">Enterococcus aquimarinus</name>
    <dbReference type="NCBI Taxonomy" id="328396"/>
    <lineage>
        <taxon>Bacteria</taxon>
        <taxon>Bacillati</taxon>
        <taxon>Bacillota</taxon>
        <taxon>Bacilli</taxon>
        <taxon>Lactobacillales</taxon>
        <taxon>Enterococcaceae</taxon>
        <taxon>Enterococcus</taxon>
    </lineage>
</organism>
<dbReference type="AlphaFoldDB" id="A0A1L8QTF2"/>
<dbReference type="RefSeq" id="WP_071874693.1">
    <property type="nucleotide sequence ID" value="NZ_JBHSHF010000021.1"/>
</dbReference>
<dbReference type="Pfam" id="PF13561">
    <property type="entry name" value="adh_short_C2"/>
    <property type="match status" value="1"/>
</dbReference>
<gene>
    <name evidence="2" type="ORF">RU93_GL001990</name>
</gene>
<comment type="caution">
    <text evidence="2">The sequence shown here is derived from an EMBL/GenBank/DDBJ whole genome shotgun (WGS) entry which is preliminary data.</text>
</comment>
<evidence type="ECO:0000313" key="2">
    <source>
        <dbReference type="EMBL" id="OJG10777.1"/>
    </source>
</evidence>
<dbReference type="PRINTS" id="PR00081">
    <property type="entry name" value="GDHRDH"/>
</dbReference>
<reference evidence="2 3" key="1">
    <citation type="submission" date="2014-12" db="EMBL/GenBank/DDBJ databases">
        <title>Draft genome sequences of 29 type strains of Enterococci.</title>
        <authorList>
            <person name="Zhong Z."/>
            <person name="Sun Z."/>
            <person name="Liu W."/>
            <person name="Zhang W."/>
            <person name="Zhang H."/>
        </authorList>
    </citation>
    <scope>NUCLEOTIDE SEQUENCE [LARGE SCALE GENOMIC DNA]</scope>
    <source>
        <strain evidence="2 3">DSM 17690</strain>
    </source>
</reference>
<dbReference type="PANTHER" id="PTHR42879:SF2">
    <property type="entry name" value="3-OXOACYL-[ACYL-CARRIER-PROTEIN] REDUCTASE FABG"/>
    <property type="match status" value="1"/>
</dbReference>
<dbReference type="CDD" id="cd05233">
    <property type="entry name" value="SDR_c"/>
    <property type="match status" value="1"/>
</dbReference>
<dbReference type="InterPro" id="IPR050259">
    <property type="entry name" value="SDR"/>
</dbReference>
<name>A0A1L8QTF2_9ENTE</name>